<evidence type="ECO:0000313" key="2">
    <source>
        <dbReference type="Proteomes" id="UP000054350"/>
    </source>
</evidence>
<dbReference type="VEuPathDB" id="FungiDB:AMAG_01593"/>
<dbReference type="SUPFAM" id="SSF48452">
    <property type="entry name" value="TPR-like"/>
    <property type="match status" value="1"/>
</dbReference>
<reference evidence="2" key="2">
    <citation type="submission" date="2009-11" db="EMBL/GenBank/DDBJ databases">
        <title>The Genome Sequence of Allomyces macrogynus strain ATCC 38327.</title>
        <authorList>
            <consortium name="The Broad Institute Genome Sequencing Platform"/>
            <person name="Russ C."/>
            <person name="Cuomo C."/>
            <person name="Shea T."/>
            <person name="Young S.K."/>
            <person name="Zeng Q."/>
            <person name="Koehrsen M."/>
            <person name="Haas B."/>
            <person name="Borodovsky M."/>
            <person name="Guigo R."/>
            <person name="Alvarado L."/>
            <person name="Berlin A."/>
            <person name="Borenstein D."/>
            <person name="Chen Z."/>
            <person name="Engels R."/>
            <person name="Freedman E."/>
            <person name="Gellesch M."/>
            <person name="Goldberg J."/>
            <person name="Griggs A."/>
            <person name="Gujja S."/>
            <person name="Heiman D."/>
            <person name="Hepburn T."/>
            <person name="Howarth C."/>
            <person name="Jen D."/>
            <person name="Larson L."/>
            <person name="Lewis B."/>
            <person name="Mehta T."/>
            <person name="Park D."/>
            <person name="Pearson M."/>
            <person name="Roberts A."/>
            <person name="Saif S."/>
            <person name="Shenoy N."/>
            <person name="Sisk P."/>
            <person name="Stolte C."/>
            <person name="Sykes S."/>
            <person name="Walk T."/>
            <person name="White J."/>
            <person name="Yandava C."/>
            <person name="Burger G."/>
            <person name="Gray M.W."/>
            <person name="Holland P.W.H."/>
            <person name="King N."/>
            <person name="Lang F.B.F."/>
            <person name="Roger A.J."/>
            <person name="Ruiz-Trillo I."/>
            <person name="Lander E."/>
            <person name="Nusbaum C."/>
        </authorList>
    </citation>
    <scope>NUCLEOTIDE SEQUENCE [LARGE SCALE GENOMIC DNA]</scope>
    <source>
        <strain evidence="2">ATCC 38327</strain>
    </source>
</reference>
<sequence>MDLHRRLGRANLELGRLDAARPALEQFLEWAQTLTGASVPPEASPAAIGAAVLAVAKCRDQLGDLEGAMTVLRTYLDSGTATAVEALPARHRAAVMLGNLLNRMGHGATAAGFLQSATDDASCVQLGIARGTPLLEDLLAAANAGPQAAMAYLGQVRRWARRVGMGLWLGEDRDLDRHSCSQPNMISFLIAHESLCTVFGV</sequence>
<dbReference type="AlphaFoldDB" id="A0A0L0S058"/>
<protein>
    <submittedName>
        <fullName evidence="1">Uncharacterized protein</fullName>
    </submittedName>
</protein>
<dbReference type="Gene3D" id="1.25.40.10">
    <property type="entry name" value="Tetratricopeptide repeat domain"/>
    <property type="match status" value="1"/>
</dbReference>
<organism evidence="1 2">
    <name type="scientific">Allomyces macrogynus (strain ATCC 38327)</name>
    <name type="common">Allomyces javanicus var. macrogynus</name>
    <dbReference type="NCBI Taxonomy" id="578462"/>
    <lineage>
        <taxon>Eukaryota</taxon>
        <taxon>Fungi</taxon>
        <taxon>Fungi incertae sedis</taxon>
        <taxon>Blastocladiomycota</taxon>
        <taxon>Blastocladiomycetes</taxon>
        <taxon>Blastocladiales</taxon>
        <taxon>Blastocladiaceae</taxon>
        <taxon>Allomyces</taxon>
    </lineage>
</organism>
<evidence type="ECO:0000313" key="1">
    <source>
        <dbReference type="EMBL" id="KNE55714.1"/>
    </source>
</evidence>
<dbReference type="InterPro" id="IPR011990">
    <property type="entry name" value="TPR-like_helical_dom_sf"/>
</dbReference>
<dbReference type="EMBL" id="GG745329">
    <property type="protein sequence ID" value="KNE55714.1"/>
    <property type="molecule type" value="Genomic_DNA"/>
</dbReference>
<name>A0A0L0S058_ALLM3</name>
<accession>A0A0L0S058</accession>
<reference evidence="1 2" key="1">
    <citation type="submission" date="2009-11" db="EMBL/GenBank/DDBJ databases">
        <title>Annotation of Allomyces macrogynus ATCC 38327.</title>
        <authorList>
            <consortium name="The Broad Institute Genome Sequencing Platform"/>
            <person name="Russ C."/>
            <person name="Cuomo C."/>
            <person name="Burger G."/>
            <person name="Gray M.W."/>
            <person name="Holland P.W.H."/>
            <person name="King N."/>
            <person name="Lang F.B.F."/>
            <person name="Roger A.J."/>
            <person name="Ruiz-Trillo I."/>
            <person name="Young S.K."/>
            <person name="Zeng Q."/>
            <person name="Gargeya S."/>
            <person name="Fitzgerald M."/>
            <person name="Haas B."/>
            <person name="Abouelleil A."/>
            <person name="Alvarado L."/>
            <person name="Arachchi H.M."/>
            <person name="Berlin A."/>
            <person name="Chapman S.B."/>
            <person name="Gearin G."/>
            <person name="Goldberg J."/>
            <person name="Griggs A."/>
            <person name="Gujja S."/>
            <person name="Hansen M."/>
            <person name="Heiman D."/>
            <person name="Howarth C."/>
            <person name="Larimer J."/>
            <person name="Lui A."/>
            <person name="MacDonald P.J.P."/>
            <person name="McCowen C."/>
            <person name="Montmayeur A."/>
            <person name="Murphy C."/>
            <person name="Neiman D."/>
            <person name="Pearson M."/>
            <person name="Priest M."/>
            <person name="Roberts A."/>
            <person name="Saif S."/>
            <person name="Shea T."/>
            <person name="Sisk P."/>
            <person name="Stolte C."/>
            <person name="Sykes S."/>
            <person name="Wortman J."/>
            <person name="Nusbaum C."/>
            <person name="Birren B."/>
        </authorList>
    </citation>
    <scope>NUCLEOTIDE SEQUENCE [LARGE SCALE GENOMIC DNA]</scope>
    <source>
        <strain evidence="1 2">ATCC 38327</strain>
    </source>
</reference>
<proteinExistence type="predicted"/>
<dbReference type="Proteomes" id="UP000054350">
    <property type="component" value="Unassembled WGS sequence"/>
</dbReference>
<keyword evidence="2" id="KW-1185">Reference proteome</keyword>
<gene>
    <name evidence="1" type="ORF">AMAG_01593</name>
</gene>